<dbReference type="InterPro" id="IPR041219">
    <property type="entry name" value="Phage_lysozyme2"/>
</dbReference>
<evidence type="ECO:0000313" key="4">
    <source>
        <dbReference type="Proteomes" id="UP001217324"/>
    </source>
</evidence>
<dbReference type="Proteomes" id="UP001217324">
    <property type="component" value="Chromosome"/>
</dbReference>
<accession>A0AAX3NC88</accession>
<dbReference type="Pfam" id="PF18013">
    <property type="entry name" value="Phage_lysozyme2"/>
    <property type="match status" value="1"/>
</dbReference>
<evidence type="ECO:0000313" key="3">
    <source>
        <dbReference type="EMBL" id="WEA13984.1"/>
    </source>
</evidence>
<feature type="domain" description="Phage tail lysozyme" evidence="2">
    <location>
        <begin position="28"/>
        <end position="169"/>
    </location>
</feature>
<evidence type="ECO:0000259" key="1">
    <source>
        <dbReference type="Pfam" id="PF05382"/>
    </source>
</evidence>
<name>A0AAX3NC88_9LACT</name>
<dbReference type="AlphaFoldDB" id="A0AAX3NC88"/>
<dbReference type="Gene3D" id="1.10.530.10">
    <property type="match status" value="1"/>
</dbReference>
<feature type="domain" description="Bacteriophage lysin" evidence="1">
    <location>
        <begin position="179"/>
        <end position="321"/>
    </location>
</feature>
<dbReference type="InterPro" id="IPR008044">
    <property type="entry name" value="Phage_lysin"/>
</dbReference>
<organism evidence="3 4">
    <name type="scientific">Lactococcus garvieae</name>
    <dbReference type="NCBI Taxonomy" id="1363"/>
    <lineage>
        <taxon>Bacteria</taxon>
        <taxon>Bacillati</taxon>
        <taxon>Bacillota</taxon>
        <taxon>Bacilli</taxon>
        <taxon>Lactobacillales</taxon>
        <taxon>Streptococcaceae</taxon>
        <taxon>Lactococcus</taxon>
    </lineage>
</organism>
<evidence type="ECO:0000259" key="2">
    <source>
        <dbReference type="Pfam" id="PF18013"/>
    </source>
</evidence>
<reference evidence="3" key="1">
    <citation type="submission" date="2023-02" db="EMBL/GenBank/DDBJ databases">
        <title>Comparative genomics and fermentation flavor characterization of five lactic acid bacteria reveal flavor biosynthesis metabolic pathways in fermented muskmelon puree.</title>
        <authorList>
            <person name="Yuan L."/>
            <person name="Li M."/>
            <person name="Xu X."/>
            <person name="Lao F."/>
            <person name="Wu J."/>
        </authorList>
    </citation>
    <scope>NUCLEOTIDE SEQUENCE</scope>
    <source>
        <strain evidence="3">Pa-2</strain>
    </source>
</reference>
<dbReference type="Pfam" id="PF05382">
    <property type="entry name" value="Amidase_5"/>
    <property type="match status" value="1"/>
</dbReference>
<proteinExistence type="predicted"/>
<dbReference type="EMBL" id="CP118627">
    <property type="protein sequence ID" value="WEA13984.1"/>
    <property type="molecule type" value="Genomic_DNA"/>
</dbReference>
<dbReference type="RefSeq" id="WP_165705566.1">
    <property type="nucleotide sequence ID" value="NZ_CP118627.1"/>
</dbReference>
<protein>
    <submittedName>
        <fullName evidence="3">Phage tail tip lysozyme</fullName>
    </submittedName>
</protein>
<sequence length="408" mass="45467">MLGRTIGKPTGLLELYKKRRKSKLGQQETAKQIWDYLTSRGWTKQSVSALLGNMQSESGIIADRWESDNVGNMNGGYGLVQWTPATKYIDWAKSNGLVYQDVFSQCKRIEWEVANNQQFYHPSMTFAQFTKSTASPETLADIFIRYYERPLNPNQPARGTQARYWYNLFQGSTPSNRRKVVDWFNTHRNQITYSMTGSRIGTDGTADCSGSIVIALKEATGVAYDYVYNTVTLGGYLSKCGYTRILTGNMSGSNLNQMQDEDIILLSAGNSMAESGGAGGHTGVISGGGKNITSTCYYTNGQANTAIQDLPINSTYLSSNSFKYYEVWRKAGGSETDEGEIEMILYKVNDKNSKMNGSIWMFNGEQLTRLDGVSAAKFAKNFKTTDVNQAEMSSFKNIGFRTVGEFKY</sequence>
<gene>
    <name evidence="3" type="ORF">PWF74_00435</name>
</gene>